<gene>
    <name evidence="1" type="ORF">D9758_005761</name>
</gene>
<accession>A0A8H5LR10</accession>
<proteinExistence type="predicted"/>
<keyword evidence="2" id="KW-1185">Reference proteome</keyword>
<name>A0A8H5LR10_9AGAR</name>
<dbReference type="AlphaFoldDB" id="A0A8H5LR10"/>
<dbReference type="EMBL" id="JAACJM010000024">
    <property type="protein sequence ID" value="KAF5366231.1"/>
    <property type="molecule type" value="Genomic_DNA"/>
</dbReference>
<protein>
    <submittedName>
        <fullName evidence="1">Uncharacterized protein</fullName>
    </submittedName>
</protein>
<organism evidence="1 2">
    <name type="scientific">Tetrapyrgos nigripes</name>
    <dbReference type="NCBI Taxonomy" id="182062"/>
    <lineage>
        <taxon>Eukaryota</taxon>
        <taxon>Fungi</taxon>
        <taxon>Dikarya</taxon>
        <taxon>Basidiomycota</taxon>
        <taxon>Agaricomycotina</taxon>
        <taxon>Agaricomycetes</taxon>
        <taxon>Agaricomycetidae</taxon>
        <taxon>Agaricales</taxon>
        <taxon>Marasmiineae</taxon>
        <taxon>Marasmiaceae</taxon>
        <taxon>Tetrapyrgos</taxon>
    </lineage>
</organism>
<sequence length="322" mass="35109">MGSLCRQCISTLRSSRFGCREGFTSKVDQRPLCLTQMSVWLRVQSTTQISEVLRPNQNYELGLRVEAEVCASHHPVSFTLRNRQGNGEETKDVGQGVEGLHTSQVNLFTESTQANLENFLCGLCVSLVFGSPGAYSQGSTFQYGGTLWEMNDKVSTGLEEASSGPWGQDGTDSSEPRAAGISFYVTAECVGVEMLDCPTPGFLQALEGQLHTGEAAPCRIVSESTISYEISVGETTDSELSSELPKPTTMTSLYQVKTFPPFSIPYPHGSVKRGTTGLSYPLVQLQMDLGWDLARFSSATEMMTQTSGDLSTRRRDIAMTLE</sequence>
<reference evidence="1 2" key="1">
    <citation type="journal article" date="2020" name="ISME J.">
        <title>Uncovering the hidden diversity of litter-decomposition mechanisms in mushroom-forming fungi.</title>
        <authorList>
            <person name="Floudas D."/>
            <person name="Bentzer J."/>
            <person name="Ahren D."/>
            <person name="Johansson T."/>
            <person name="Persson P."/>
            <person name="Tunlid A."/>
        </authorList>
    </citation>
    <scope>NUCLEOTIDE SEQUENCE [LARGE SCALE GENOMIC DNA]</scope>
    <source>
        <strain evidence="1 2">CBS 291.85</strain>
    </source>
</reference>
<evidence type="ECO:0000313" key="1">
    <source>
        <dbReference type="EMBL" id="KAF5366231.1"/>
    </source>
</evidence>
<dbReference type="Proteomes" id="UP000559256">
    <property type="component" value="Unassembled WGS sequence"/>
</dbReference>
<evidence type="ECO:0000313" key="2">
    <source>
        <dbReference type="Proteomes" id="UP000559256"/>
    </source>
</evidence>
<comment type="caution">
    <text evidence="1">The sequence shown here is derived from an EMBL/GenBank/DDBJ whole genome shotgun (WGS) entry which is preliminary data.</text>
</comment>